<evidence type="ECO:0000256" key="6">
    <source>
        <dbReference type="ARBA" id="ARBA00023134"/>
    </source>
</evidence>
<dbReference type="GO" id="GO:0005886">
    <property type="term" value="C:plasma membrane"/>
    <property type="evidence" value="ECO:0007669"/>
    <property type="project" value="UniProtKB-SubCell"/>
</dbReference>
<dbReference type="Pfam" id="PF05691">
    <property type="entry name" value="Raffinose_syn"/>
    <property type="match status" value="1"/>
</dbReference>
<evidence type="ECO:0000256" key="7">
    <source>
        <dbReference type="ARBA" id="ARBA00023136"/>
    </source>
</evidence>
<dbReference type="SMART" id="SM00175">
    <property type="entry name" value="RAB"/>
    <property type="match status" value="1"/>
</dbReference>
<accession>A0A6A6MHG9</accession>
<evidence type="ECO:0000256" key="2">
    <source>
        <dbReference type="ARBA" id="ARBA00006270"/>
    </source>
</evidence>
<evidence type="ECO:0000313" key="13">
    <source>
        <dbReference type="EMBL" id="KAF2311955.1"/>
    </source>
</evidence>
<sequence length="925" mass="101971">MAQATTNMNISMSITMFSRPRQPNSFFSSFLIPSNSRTALSLFSHRSLRRLNKSNANKWRHSMCIITKPALKDGTLTVNGKPALAGVPDNVFLAPLTESQSSAFLGASSTESSSRHVFKLGVVRNVRLLSLFRFKLWWMIPRVGDSGSEIPIETQMLLMEVSKGPDNGSPSYIVFLPVLDGEFRSSLQGNSSDELELCVESGDPAIVTSESLKAVFVNYGNHPFDLMKESMKILEEQTGTFTVRERKQMPGILDWFGWCTWDAFYTKVNPQGIKDGLRSLSQGGTPARFLIIDDGWQDTSNEFQKEGEPLIEGSQFGGRLESIEENNKFQRSNEAQSDAPIDLKHFVSEIKSNFGLKYVYVWHALLGYWGGLAPNAEGTEKYNPKLTYPVQSPGNLANMRDISMDCMEKYGVGAIDPARISQFYNDLHGYLAAQNVDGVKVDVQNILETIATGLGGRVLLTRHFQQALEESIATNFHDNSIICCMGQSTDSIYHSKQSAITRASDDYYPKNPTTQTLHIAAVAFNSIFLGEVVVPDWDMFYSLHDAAEFHAGARAVGGCGVYVSDKPGHHDFNILKKLVLPDGSVLRAKYPGRPTRDCLFSDPVMDGKSLMKIWNLNKCNGVLGVFNCQGAGSWPCLELENTIQKDMSEEISGKVSPADVEYFEEVSGKLWTGDSAIYSLNTGSICRLQKEEAFDISLKTLQCDVFTIAPIKVYNQNIEFAAIGLINMYNSGGAVESIEQSGGRIGIKGRGEGVGKSCLLLQFTDKRFQPVHDLTIGVEFGARMITIDNKPIKLQIWDTAGQESFRSITRSYYRGAAGALLVYDITRRETFNHLASWLEDARQHANANMTIMLIGNKCDLAHRRAVSTEEGEQFAKEHGLIFMEASAKTAQNVEESYGIKVGYGGIPGPSGGRDGSSSQAGGCCS</sequence>
<evidence type="ECO:0000256" key="5">
    <source>
        <dbReference type="ARBA" id="ARBA00022741"/>
    </source>
</evidence>
<evidence type="ECO:0000313" key="14">
    <source>
        <dbReference type="Proteomes" id="UP000467840"/>
    </source>
</evidence>
<dbReference type="InterPro" id="IPR013785">
    <property type="entry name" value="Aldolase_TIM"/>
</dbReference>
<dbReference type="PANTHER" id="PTHR31268">
    <property type="match status" value="1"/>
</dbReference>
<dbReference type="InterPro" id="IPR017853">
    <property type="entry name" value="GH"/>
</dbReference>
<dbReference type="GO" id="GO:0047274">
    <property type="term" value="F:galactinol-sucrose galactosyltransferase activity"/>
    <property type="evidence" value="ECO:0007669"/>
    <property type="project" value="UniProtKB-EC"/>
</dbReference>
<dbReference type="InterPro" id="IPR005225">
    <property type="entry name" value="Small_GTP-bd"/>
</dbReference>
<dbReference type="EMBL" id="JAAGAX010000006">
    <property type="protein sequence ID" value="KAF2311955.1"/>
    <property type="molecule type" value="Genomic_DNA"/>
</dbReference>
<dbReference type="PRINTS" id="PR00449">
    <property type="entry name" value="RASTRNSFRMNG"/>
</dbReference>
<keyword evidence="14" id="KW-1185">Reference proteome</keyword>
<dbReference type="InterPro" id="IPR027417">
    <property type="entry name" value="P-loop_NTPase"/>
</dbReference>
<keyword evidence="10" id="KW-0636">Prenylation</keyword>
<dbReference type="NCBIfam" id="TIGR00231">
    <property type="entry name" value="small_GTP"/>
    <property type="match status" value="1"/>
</dbReference>
<dbReference type="AlphaFoldDB" id="A0A6A6MHG9"/>
<keyword evidence="6" id="KW-0342">GTP-binding</keyword>
<reference evidence="13 14" key="1">
    <citation type="journal article" date="2020" name="Mol. Plant">
        <title>The Chromosome-Based Rubber Tree Genome Provides New Insights into Spurge Genome Evolution and Rubber Biosynthesis.</title>
        <authorList>
            <person name="Liu J."/>
            <person name="Shi C."/>
            <person name="Shi C.C."/>
            <person name="Li W."/>
            <person name="Zhang Q.J."/>
            <person name="Zhang Y."/>
            <person name="Li K."/>
            <person name="Lu H.F."/>
            <person name="Shi C."/>
            <person name="Zhu S.T."/>
            <person name="Xiao Z.Y."/>
            <person name="Nan H."/>
            <person name="Yue Y."/>
            <person name="Zhu X.G."/>
            <person name="Wu Y."/>
            <person name="Hong X.N."/>
            <person name="Fan G.Y."/>
            <person name="Tong Y."/>
            <person name="Zhang D."/>
            <person name="Mao C.L."/>
            <person name="Liu Y.L."/>
            <person name="Hao S.J."/>
            <person name="Liu W.Q."/>
            <person name="Lv M.Q."/>
            <person name="Zhang H.B."/>
            <person name="Liu Y."/>
            <person name="Hu-Tang G.R."/>
            <person name="Wang J.P."/>
            <person name="Wang J.H."/>
            <person name="Sun Y.H."/>
            <person name="Ni S.B."/>
            <person name="Chen W.B."/>
            <person name="Zhang X.C."/>
            <person name="Jiao Y.N."/>
            <person name="Eichler E.E."/>
            <person name="Li G.H."/>
            <person name="Liu X."/>
            <person name="Gao L.Z."/>
        </authorList>
    </citation>
    <scope>NUCLEOTIDE SEQUENCE [LARGE SCALE GENOMIC DNA]</scope>
    <source>
        <strain evidence="14">cv. GT1</strain>
        <tissue evidence="13">Leaf</tissue>
    </source>
</reference>
<keyword evidence="7" id="KW-0472">Membrane</keyword>
<keyword evidence="5" id="KW-0547">Nucleotide-binding</keyword>
<proteinExistence type="inferred from homology"/>
<evidence type="ECO:0000256" key="12">
    <source>
        <dbReference type="ARBA" id="ARBA00060176"/>
    </source>
</evidence>
<keyword evidence="8" id="KW-0119">Carbohydrate metabolism</keyword>
<dbReference type="InterPro" id="IPR001806">
    <property type="entry name" value="Small_GTPase"/>
</dbReference>
<dbReference type="Gene3D" id="3.40.50.300">
    <property type="entry name" value="P-loop containing nucleotide triphosphate hydrolases"/>
    <property type="match status" value="1"/>
</dbReference>
<dbReference type="GO" id="GO:0003924">
    <property type="term" value="F:GTPase activity"/>
    <property type="evidence" value="ECO:0007669"/>
    <property type="project" value="InterPro"/>
</dbReference>
<dbReference type="GO" id="GO:0005525">
    <property type="term" value="F:GTP binding"/>
    <property type="evidence" value="ECO:0007669"/>
    <property type="project" value="UniProtKB-KW"/>
</dbReference>
<dbReference type="EC" id="2.4.1.82" evidence="4"/>
<dbReference type="FunFam" id="3.20.20.70:FF:000504">
    <property type="entry name" value="Uncharacterized protein"/>
    <property type="match status" value="1"/>
</dbReference>
<dbReference type="SMART" id="SM00174">
    <property type="entry name" value="RHO"/>
    <property type="match status" value="1"/>
</dbReference>
<comment type="function">
    <text evidence="12">Intracellular vesicle trafficking and protein transport.</text>
</comment>
<organism evidence="13 14">
    <name type="scientific">Hevea brasiliensis</name>
    <name type="common">Para rubber tree</name>
    <name type="synonym">Siphonia brasiliensis</name>
    <dbReference type="NCBI Taxonomy" id="3981"/>
    <lineage>
        <taxon>Eukaryota</taxon>
        <taxon>Viridiplantae</taxon>
        <taxon>Streptophyta</taxon>
        <taxon>Embryophyta</taxon>
        <taxon>Tracheophyta</taxon>
        <taxon>Spermatophyta</taxon>
        <taxon>Magnoliopsida</taxon>
        <taxon>eudicotyledons</taxon>
        <taxon>Gunneridae</taxon>
        <taxon>Pentapetalae</taxon>
        <taxon>rosids</taxon>
        <taxon>fabids</taxon>
        <taxon>Malpighiales</taxon>
        <taxon>Euphorbiaceae</taxon>
        <taxon>Crotonoideae</taxon>
        <taxon>Micrandreae</taxon>
        <taxon>Hevea</taxon>
    </lineage>
</organism>
<evidence type="ECO:0000256" key="9">
    <source>
        <dbReference type="ARBA" id="ARBA00023288"/>
    </source>
</evidence>
<evidence type="ECO:0000256" key="3">
    <source>
        <dbReference type="ARBA" id="ARBA00007240"/>
    </source>
</evidence>
<dbReference type="InterPro" id="IPR006689">
    <property type="entry name" value="Small_GTPase_ARF/SAR"/>
</dbReference>
<dbReference type="CDD" id="cd01866">
    <property type="entry name" value="Rab2"/>
    <property type="match status" value="1"/>
</dbReference>
<comment type="similarity">
    <text evidence="2">Belongs to the small GTPase superfamily. Rab family.</text>
</comment>
<name>A0A6A6MHG9_HEVBR</name>
<evidence type="ECO:0000256" key="11">
    <source>
        <dbReference type="ARBA" id="ARBA00049426"/>
    </source>
</evidence>
<dbReference type="InterPro" id="IPR008811">
    <property type="entry name" value="Glycosyl_hydrolases_36"/>
</dbReference>
<gene>
    <name evidence="13" type="ORF">GH714_027600</name>
</gene>
<dbReference type="FunFam" id="3.40.50.300:FF:000263">
    <property type="entry name" value="Ras-related protein RABB1c"/>
    <property type="match status" value="1"/>
</dbReference>
<dbReference type="Proteomes" id="UP000467840">
    <property type="component" value="Chromosome 14"/>
</dbReference>
<dbReference type="Pfam" id="PF00025">
    <property type="entry name" value="Arf"/>
    <property type="match status" value="1"/>
</dbReference>
<protein>
    <recommendedName>
        <fullName evidence="4">galactinol--sucrose galactosyltransferase</fullName>
        <ecNumber evidence="4">2.4.1.82</ecNumber>
    </recommendedName>
</protein>
<comment type="similarity">
    <text evidence="3">Belongs to the glycosyl hydrolases 36 family.</text>
</comment>
<keyword evidence="9" id="KW-0449">Lipoprotein</keyword>
<dbReference type="PROSITE" id="PS51421">
    <property type="entry name" value="RAS"/>
    <property type="match status" value="1"/>
</dbReference>
<dbReference type="SMART" id="SM00176">
    <property type="entry name" value="RAN"/>
    <property type="match status" value="1"/>
</dbReference>
<dbReference type="PANTHER" id="PTHR31268:SF26">
    <property type="entry name" value="GALACTINOL--SUCROSE GALACTOSYLTRANSFERASE"/>
    <property type="match status" value="1"/>
</dbReference>
<evidence type="ECO:0000256" key="1">
    <source>
        <dbReference type="ARBA" id="ARBA00004342"/>
    </source>
</evidence>
<comment type="caution">
    <text evidence="13">The sequence shown here is derived from an EMBL/GenBank/DDBJ whole genome shotgun (WGS) entry which is preliminary data.</text>
</comment>
<dbReference type="Gene3D" id="3.20.20.70">
    <property type="entry name" value="Aldolase class I"/>
    <property type="match status" value="1"/>
</dbReference>
<evidence type="ECO:0000256" key="4">
    <source>
        <dbReference type="ARBA" id="ARBA00012708"/>
    </source>
</evidence>
<dbReference type="SUPFAM" id="SSF52540">
    <property type="entry name" value="P-loop containing nucleoside triphosphate hydrolases"/>
    <property type="match status" value="1"/>
</dbReference>
<dbReference type="SMART" id="SM00173">
    <property type="entry name" value="RAS"/>
    <property type="match status" value="1"/>
</dbReference>
<evidence type="ECO:0000256" key="10">
    <source>
        <dbReference type="ARBA" id="ARBA00023289"/>
    </source>
</evidence>
<dbReference type="PROSITE" id="PS51419">
    <property type="entry name" value="RAB"/>
    <property type="match status" value="1"/>
</dbReference>
<comment type="subcellular location">
    <subcellularLocation>
        <location evidence="1">Cell membrane</location>
        <topology evidence="1">Lipid-anchor</topology>
        <orientation evidence="1">Cytoplasmic side</orientation>
    </subcellularLocation>
</comment>
<comment type="catalytic activity">
    <reaction evidence="11">
        <text>alpha-D-galactosyl-(1-&gt;3)-1D-myo-inositol + sucrose = raffinose + myo-inositol</text>
        <dbReference type="Rhea" id="RHEA:20161"/>
        <dbReference type="ChEBI" id="CHEBI:16634"/>
        <dbReference type="ChEBI" id="CHEBI:17268"/>
        <dbReference type="ChEBI" id="CHEBI:17505"/>
        <dbReference type="ChEBI" id="CHEBI:17992"/>
        <dbReference type="EC" id="2.4.1.82"/>
    </reaction>
</comment>
<dbReference type="SUPFAM" id="SSF51445">
    <property type="entry name" value="(Trans)glycosidases"/>
    <property type="match status" value="1"/>
</dbReference>
<evidence type="ECO:0000256" key="8">
    <source>
        <dbReference type="ARBA" id="ARBA00023277"/>
    </source>
</evidence>